<keyword evidence="3 6" id="KW-0812">Transmembrane</keyword>
<evidence type="ECO:0000256" key="3">
    <source>
        <dbReference type="ARBA" id="ARBA00022692"/>
    </source>
</evidence>
<dbReference type="InterPro" id="IPR006214">
    <property type="entry name" value="Bax_inhibitor_1-related"/>
</dbReference>
<dbReference type="AlphaFoldDB" id="N0B987"/>
<evidence type="ECO:0000256" key="2">
    <source>
        <dbReference type="ARBA" id="ARBA00010350"/>
    </source>
</evidence>
<proteinExistence type="inferred from homology"/>
<feature type="transmembrane region" description="Helical" evidence="6">
    <location>
        <begin position="90"/>
        <end position="110"/>
    </location>
</feature>
<protein>
    <recommendedName>
        <fullName evidence="9">Integral membrane protein</fullName>
    </recommendedName>
</protein>
<evidence type="ECO:0000256" key="1">
    <source>
        <dbReference type="ARBA" id="ARBA00004141"/>
    </source>
</evidence>
<accession>N0B987</accession>
<evidence type="ECO:0008006" key="9">
    <source>
        <dbReference type="Google" id="ProtNLM"/>
    </source>
</evidence>
<feature type="transmembrane region" description="Helical" evidence="6">
    <location>
        <begin position="180"/>
        <end position="199"/>
    </location>
</feature>
<dbReference type="STRING" id="670307.HYPDE_39623"/>
<evidence type="ECO:0000256" key="4">
    <source>
        <dbReference type="ARBA" id="ARBA00022989"/>
    </source>
</evidence>
<evidence type="ECO:0000313" key="7">
    <source>
        <dbReference type="EMBL" id="AGK59593.1"/>
    </source>
</evidence>
<keyword evidence="4 6" id="KW-1133">Transmembrane helix</keyword>
<feature type="transmembrane region" description="Helical" evidence="6">
    <location>
        <begin position="211"/>
        <end position="231"/>
    </location>
</feature>
<dbReference type="CDD" id="cd10432">
    <property type="entry name" value="BI-1-like_bacterial"/>
    <property type="match status" value="1"/>
</dbReference>
<name>N0B987_9HYPH</name>
<feature type="transmembrane region" description="Helical" evidence="6">
    <location>
        <begin position="252"/>
        <end position="276"/>
    </location>
</feature>
<dbReference type="PANTHER" id="PTHR23291">
    <property type="entry name" value="BAX INHIBITOR-RELATED"/>
    <property type="match status" value="1"/>
</dbReference>
<feature type="transmembrane region" description="Helical" evidence="6">
    <location>
        <begin position="59"/>
        <end position="78"/>
    </location>
</feature>
<comment type="subcellular location">
    <subcellularLocation>
        <location evidence="1">Membrane</location>
        <topology evidence="1">Multi-pass membrane protein</topology>
    </subcellularLocation>
</comment>
<dbReference type="Pfam" id="PF01027">
    <property type="entry name" value="Bax1-I"/>
    <property type="match status" value="1"/>
</dbReference>
<sequence>MKGQHTGIISSASAAVCAASNEDFTTMAEVFTRPTGPIGGARTSGALDQGLRSFMLGTYNYMALGVAGTAVVVMLLMANPALMQAIALGPMKWVIFAALLGLGWFAPRLFFSGSTAMAHGAYWAYCALWGILISPMIEMFVARGLSGLIGQAFFIAAATFAATSLIGYTTKKDMTGWSGFLSMASIGLIIAMLVSFFFVTDPGTSKTVSLVISSIVVLLFSVVTAFETQAIKSMYIESASYGGEEQLKRSSIFGAFMLYGSFITLFIHILNILGLMNSNNS</sequence>
<organism evidence="7 8">
    <name type="scientific">Hyphomicrobium denitrificans 1NES1</name>
    <dbReference type="NCBI Taxonomy" id="670307"/>
    <lineage>
        <taxon>Bacteria</taxon>
        <taxon>Pseudomonadati</taxon>
        <taxon>Pseudomonadota</taxon>
        <taxon>Alphaproteobacteria</taxon>
        <taxon>Hyphomicrobiales</taxon>
        <taxon>Hyphomicrobiaceae</taxon>
        <taxon>Hyphomicrobium</taxon>
    </lineage>
</organism>
<evidence type="ECO:0000256" key="6">
    <source>
        <dbReference type="RuleBase" id="RU004379"/>
    </source>
</evidence>
<reference evidence="7 8" key="1">
    <citation type="journal article" date="2013" name="Genome Announc.">
        <title>Genome sequences for three denitrifying bacterial strains isolated from a uranium- and nitrate-contaminated subsurface environment.</title>
        <authorList>
            <person name="Venkatramanan R."/>
            <person name="Prakash O."/>
            <person name="Woyke T."/>
            <person name="Chain P."/>
            <person name="Goodwin L.A."/>
            <person name="Watson D."/>
            <person name="Brooks S."/>
            <person name="Kostka J.E."/>
            <person name="Green S.J."/>
        </authorList>
    </citation>
    <scope>NUCLEOTIDE SEQUENCE [LARGE SCALE GENOMIC DNA]</scope>
    <source>
        <strain evidence="7 8">1NES1</strain>
    </source>
</reference>
<keyword evidence="8" id="KW-1185">Reference proteome</keyword>
<keyword evidence="5 6" id="KW-0472">Membrane</keyword>
<evidence type="ECO:0000256" key="5">
    <source>
        <dbReference type="ARBA" id="ARBA00023136"/>
    </source>
</evidence>
<dbReference type="EMBL" id="CP005587">
    <property type="protein sequence ID" value="AGK59593.1"/>
    <property type="molecule type" value="Genomic_DNA"/>
</dbReference>
<gene>
    <name evidence="7" type="ORF">HYPDE_39623</name>
</gene>
<feature type="transmembrane region" description="Helical" evidence="6">
    <location>
        <begin position="122"/>
        <end position="142"/>
    </location>
</feature>
<dbReference type="PANTHER" id="PTHR23291:SF50">
    <property type="entry name" value="PROTEIN LIFEGUARD 4"/>
    <property type="match status" value="1"/>
</dbReference>
<dbReference type="Proteomes" id="UP000005952">
    <property type="component" value="Chromosome"/>
</dbReference>
<comment type="similarity">
    <text evidence="2 6">Belongs to the BI1 family.</text>
</comment>
<dbReference type="GO" id="GO:0005886">
    <property type="term" value="C:plasma membrane"/>
    <property type="evidence" value="ECO:0007669"/>
    <property type="project" value="TreeGrafter"/>
</dbReference>
<dbReference type="KEGG" id="hdt:HYPDE_39623"/>
<dbReference type="HOGENOM" id="CLU_058671_1_1_5"/>
<dbReference type="eggNOG" id="COG0670">
    <property type="taxonomic scope" value="Bacteria"/>
</dbReference>
<evidence type="ECO:0000313" key="8">
    <source>
        <dbReference type="Proteomes" id="UP000005952"/>
    </source>
</evidence>
<feature type="transmembrane region" description="Helical" evidence="6">
    <location>
        <begin position="148"/>
        <end position="168"/>
    </location>
</feature>